<evidence type="ECO:0000313" key="2">
    <source>
        <dbReference type="Proteomes" id="UP000269396"/>
    </source>
</evidence>
<evidence type="ECO:0000313" key="1">
    <source>
        <dbReference type="EMBL" id="VDP44490.1"/>
    </source>
</evidence>
<keyword evidence="2" id="KW-1185">Reference proteome</keyword>
<name>A0A183P211_9TREM</name>
<proteinExistence type="predicted"/>
<dbReference type="Proteomes" id="UP000269396">
    <property type="component" value="Unassembled WGS sequence"/>
</dbReference>
<reference evidence="1 2" key="1">
    <citation type="submission" date="2018-11" db="EMBL/GenBank/DDBJ databases">
        <authorList>
            <consortium name="Pathogen Informatics"/>
        </authorList>
    </citation>
    <scope>NUCLEOTIDE SEQUENCE [LARGE SCALE GENOMIC DNA]</scope>
    <source>
        <strain>Denwood</strain>
        <strain evidence="2">Zambia</strain>
    </source>
</reference>
<organism evidence="1 2">
    <name type="scientific">Schistosoma mattheei</name>
    <dbReference type="NCBI Taxonomy" id="31246"/>
    <lineage>
        <taxon>Eukaryota</taxon>
        <taxon>Metazoa</taxon>
        <taxon>Spiralia</taxon>
        <taxon>Lophotrochozoa</taxon>
        <taxon>Platyhelminthes</taxon>
        <taxon>Trematoda</taxon>
        <taxon>Digenea</taxon>
        <taxon>Strigeidida</taxon>
        <taxon>Schistosomatoidea</taxon>
        <taxon>Schistosomatidae</taxon>
        <taxon>Schistosoma</taxon>
    </lineage>
</organism>
<sequence length="137" mass="15849">MTEEDIEDVNIVAHFLTLIGVEAYSLIKAYPDKPISLRYATLNELLLDHVKCTKFECGKEENFRKMICQGIKNYTTLLRRPILMRNQGYSDNNSLRSCRAGHEDEHEFGKCSFYGKFRTCNSYVVCNSKLFKCDMIG</sequence>
<dbReference type="AlphaFoldDB" id="A0A183P211"/>
<gene>
    <name evidence="1" type="ORF">SMTD_LOCUS8397</name>
</gene>
<dbReference type="EMBL" id="UZAL01028903">
    <property type="protein sequence ID" value="VDP44490.1"/>
    <property type="molecule type" value="Genomic_DNA"/>
</dbReference>
<protein>
    <submittedName>
        <fullName evidence="1">Uncharacterized protein</fullName>
    </submittedName>
</protein>
<accession>A0A183P211</accession>